<dbReference type="Proteomes" id="UP001595075">
    <property type="component" value="Unassembled WGS sequence"/>
</dbReference>
<keyword evidence="4" id="KW-1185">Reference proteome</keyword>
<sequence>MSRPLSFDRLFKHSRWSRASKKSPLDENILIEHATYPIREETRDEASPVLTTFDSSSREDASPISSQQDLCARCLSIDIPAIFTKKVINRSTTGDLITKLRMSAPELLSATCPLCKLFGVVCLPINPENRHELRAISADRAFTKLDLKSVDAIVLNICMDPSWDLSSDSSLDSLWDLNHFLGLVDTSENDPSDCNFGIRILNRAQFDIANTKHWLHFCQNHHSQDCVPTKLKGIVSFRVMDCLTQTVMDAPKKCQYVALSYVWGPSQNTEDGESGIPSLGSSPKVITDSMKVTTLLGFRYLWVDRYCIDQSNADERHDQINRMDMIYASAQITIIAAAGDSPDVGLPGVNGTLRDPQPSYQVGNYRLVSSLITASDSLHQTAWSSRAWTYQEGLLSKRRLIFAADQVHFECNGMSCAEIVRLPLDAMHNPKTGKAKPEIPAGAFVEKAIRYDGESTKDQGGALKIMDYVSRYTQRQLSYQSDALNAIQGIFRVFEKLQYPTYQLMGIPMEPLSDPSGFAPRSKLGSTLRSPEDEFMTGLMWHHKFFQPGRSYRRSGFPSWTWAGWEGRAEDALELFALSEPQSLGAKISVELSGGTLLSFPQKHSLLPRFLSQVRDTRFIHITAKVATCEIIHSDQRSLFRGSASHRSPYLALILGASQAISLNFLPGDILNGKDFSQCSLQEMKFTAIIFAPVTDAVGNDWRVSVLVVEEKDDFAERVGICLQPLYPDLSLVETEHHLIPNAVENLARTTGFHGPRHFTVEERRANKQAFKKWIAELPTRTIRLG</sequence>
<feature type="region of interest" description="Disordered" evidence="1">
    <location>
        <begin position="43"/>
        <end position="64"/>
    </location>
</feature>
<proteinExistence type="predicted"/>
<dbReference type="PANTHER" id="PTHR33112">
    <property type="entry name" value="DOMAIN PROTEIN, PUTATIVE-RELATED"/>
    <property type="match status" value="1"/>
</dbReference>
<dbReference type="InterPro" id="IPR010730">
    <property type="entry name" value="HET"/>
</dbReference>
<dbReference type="PANTHER" id="PTHR33112:SF1">
    <property type="entry name" value="HETEROKARYON INCOMPATIBILITY DOMAIN-CONTAINING PROTEIN"/>
    <property type="match status" value="1"/>
</dbReference>
<comment type="caution">
    <text evidence="3">The sequence shown here is derived from an EMBL/GenBank/DDBJ whole genome shotgun (WGS) entry which is preliminary data.</text>
</comment>
<name>A0ABR4CEG0_9HELO</name>
<evidence type="ECO:0000313" key="4">
    <source>
        <dbReference type="Proteomes" id="UP001595075"/>
    </source>
</evidence>
<dbReference type="Pfam" id="PF06985">
    <property type="entry name" value="HET"/>
    <property type="match status" value="1"/>
</dbReference>
<dbReference type="EMBL" id="JAZHXI010000009">
    <property type="protein sequence ID" value="KAL2068340.1"/>
    <property type="molecule type" value="Genomic_DNA"/>
</dbReference>
<evidence type="ECO:0000259" key="2">
    <source>
        <dbReference type="Pfam" id="PF06985"/>
    </source>
</evidence>
<evidence type="ECO:0000313" key="3">
    <source>
        <dbReference type="EMBL" id="KAL2068340.1"/>
    </source>
</evidence>
<accession>A0ABR4CEG0</accession>
<organism evidence="3 4">
    <name type="scientific">Oculimacula yallundae</name>
    <dbReference type="NCBI Taxonomy" id="86028"/>
    <lineage>
        <taxon>Eukaryota</taxon>
        <taxon>Fungi</taxon>
        <taxon>Dikarya</taxon>
        <taxon>Ascomycota</taxon>
        <taxon>Pezizomycotina</taxon>
        <taxon>Leotiomycetes</taxon>
        <taxon>Helotiales</taxon>
        <taxon>Ploettnerulaceae</taxon>
        <taxon>Oculimacula</taxon>
    </lineage>
</organism>
<reference evidence="3 4" key="1">
    <citation type="journal article" date="2024" name="Commun. Biol.">
        <title>Comparative genomic analysis of thermophilic fungi reveals convergent evolutionary adaptations and gene losses.</title>
        <authorList>
            <person name="Steindorff A.S."/>
            <person name="Aguilar-Pontes M.V."/>
            <person name="Robinson A.J."/>
            <person name="Andreopoulos B."/>
            <person name="LaButti K."/>
            <person name="Kuo A."/>
            <person name="Mondo S."/>
            <person name="Riley R."/>
            <person name="Otillar R."/>
            <person name="Haridas S."/>
            <person name="Lipzen A."/>
            <person name="Grimwood J."/>
            <person name="Schmutz J."/>
            <person name="Clum A."/>
            <person name="Reid I.D."/>
            <person name="Moisan M.C."/>
            <person name="Butler G."/>
            <person name="Nguyen T.T.M."/>
            <person name="Dewar K."/>
            <person name="Conant G."/>
            <person name="Drula E."/>
            <person name="Henrissat B."/>
            <person name="Hansel C."/>
            <person name="Singer S."/>
            <person name="Hutchinson M.I."/>
            <person name="de Vries R.P."/>
            <person name="Natvig D.O."/>
            <person name="Powell A.J."/>
            <person name="Tsang A."/>
            <person name="Grigoriev I.V."/>
        </authorList>
    </citation>
    <scope>NUCLEOTIDE SEQUENCE [LARGE SCALE GENOMIC DNA]</scope>
    <source>
        <strain evidence="3 4">CBS 494.80</strain>
    </source>
</reference>
<protein>
    <recommendedName>
        <fullName evidence="2">Heterokaryon incompatibility domain-containing protein</fullName>
    </recommendedName>
</protein>
<gene>
    <name evidence="3" type="ORF">VTL71DRAFT_16438</name>
</gene>
<evidence type="ECO:0000256" key="1">
    <source>
        <dbReference type="SAM" id="MobiDB-lite"/>
    </source>
</evidence>
<feature type="domain" description="Heterokaryon incompatibility" evidence="2">
    <location>
        <begin position="256"/>
        <end position="392"/>
    </location>
</feature>